<dbReference type="OrthoDB" id="10250354at2759"/>
<dbReference type="AlphaFoldDB" id="A0A7G2BZX2"/>
<accession>A0A7G2BZX2</accession>
<dbReference type="InterPro" id="IPR052594">
    <property type="entry name" value="J_domain-containing_protein"/>
</dbReference>
<dbReference type="Proteomes" id="UP000515908">
    <property type="component" value="Chromosome 01"/>
</dbReference>
<dbReference type="GO" id="GO:0005634">
    <property type="term" value="C:nucleus"/>
    <property type="evidence" value="ECO:0007669"/>
    <property type="project" value="TreeGrafter"/>
</dbReference>
<organism evidence="3 4">
    <name type="scientific">Angomonas deanei</name>
    <dbReference type="NCBI Taxonomy" id="59799"/>
    <lineage>
        <taxon>Eukaryota</taxon>
        <taxon>Discoba</taxon>
        <taxon>Euglenozoa</taxon>
        <taxon>Kinetoplastea</taxon>
        <taxon>Metakinetoplastina</taxon>
        <taxon>Trypanosomatida</taxon>
        <taxon>Trypanosomatidae</taxon>
        <taxon>Strigomonadinae</taxon>
        <taxon>Angomonas</taxon>
    </lineage>
</organism>
<keyword evidence="4" id="KW-1185">Reference proteome</keyword>
<reference evidence="3 4" key="1">
    <citation type="submission" date="2020-08" db="EMBL/GenBank/DDBJ databases">
        <authorList>
            <person name="Newling K."/>
            <person name="Davey J."/>
            <person name="Forrester S."/>
        </authorList>
    </citation>
    <scope>NUCLEOTIDE SEQUENCE [LARGE SCALE GENOMIC DNA]</scope>
    <source>
        <strain evidence="4">Crithidia deanei Carvalho (ATCC PRA-265)</strain>
    </source>
</reference>
<feature type="domain" description="DNAJC9 HTH" evidence="2">
    <location>
        <begin position="36"/>
        <end position="104"/>
    </location>
</feature>
<sequence length="188" mass="21192">MVYDRTGVIPGGADPVSDQQRSAEIGVEIRFFFETYAGSEEEREDIIKSYEKSKGNFSKMVKELLLFDNSKEGEVQRLRTVVVQLLKDGKVKETPKWVETSSEKGIKKLEKSMAAEREEAEQQLKEMNLSSTAGDDGLGALAALIQARNKEAHSSMVDDLEARYCKPKSAKRGREDEKEGTKNKKRRN</sequence>
<evidence type="ECO:0000259" key="2">
    <source>
        <dbReference type="Pfam" id="PF23302"/>
    </source>
</evidence>
<protein>
    <recommendedName>
        <fullName evidence="2">DNAJC9 HTH domain-containing protein</fullName>
    </recommendedName>
</protein>
<feature type="region of interest" description="Disordered" evidence="1">
    <location>
        <begin position="152"/>
        <end position="188"/>
    </location>
</feature>
<dbReference type="InterPro" id="IPR056453">
    <property type="entry name" value="HTH_DNAJC9"/>
</dbReference>
<gene>
    <name evidence="3" type="ORF">ADEAN_000044600</name>
</gene>
<evidence type="ECO:0000313" key="3">
    <source>
        <dbReference type="EMBL" id="CAD2213010.1"/>
    </source>
</evidence>
<dbReference type="GO" id="GO:0005737">
    <property type="term" value="C:cytoplasm"/>
    <property type="evidence" value="ECO:0007669"/>
    <property type="project" value="TreeGrafter"/>
</dbReference>
<dbReference type="PANTHER" id="PTHR44144:SF1">
    <property type="entry name" value="DNAJ HOMOLOG SUBFAMILY C MEMBER 9"/>
    <property type="match status" value="1"/>
</dbReference>
<dbReference type="Pfam" id="PF23302">
    <property type="entry name" value="HTH_DNAJC9"/>
    <property type="match status" value="1"/>
</dbReference>
<evidence type="ECO:0000256" key="1">
    <source>
        <dbReference type="SAM" id="MobiDB-lite"/>
    </source>
</evidence>
<dbReference type="PANTHER" id="PTHR44144">
    <property type="entry name" value="DNAJ HOMOLOG SUBFAMILY C MEMBER 9"/>
    <property type="match status" value="1"/>
</dbReference>
<dbReference type="VEuPathDB" id="TriTrypDB:ADEAN_000044600"/>
<proteinExistence type="predicted"/>
<name>A0A7G2BZX2_9TRYP</name>
<evidence type="ECO:0000313" key="4">
    <source>
        <dbReference type="Proteomes" id="UP000515908"/>
    </source>
</evidence>
<feature type="compositionally biased region" description="Basic and acidic residues" evidence="1">
    <location>
        <begin position="172"/>
        <end position="182"/>
    </location>
</feature>
<dbReference type="GO" id="GO:0031072">
    <property type="term" value="F:heat shock protein binding"/>
    <property type="evidence" value="ECO:0007669"/>
    <property type="project" value="TreeGrafter"/>
</dbReference>
<dbReference type="EMBL" id="LR877145">
    <property type="protein sequence ID" value="CAD2213010.1"/>
    <property type="molecule type" value="Genomic_DNA"/>
</dbReference>